<name>A0A1S4AY70_TOBAC</name>
<evidence type="ECO:0000259" key="2">
    <source>
        <dbReference type="PROSITE" id="PS50006"/>
    </source>
</evidence>
<dbReference type="KEGG" id="nta:107802610"/>
<proteinExistence type="predicted"/>
<organism evidence="3 4">
    <name type="scientific">Nicotiana tabacum</name>
    <name type="common">Common tobacco</name>
    <dbReference type="NCBI Taxonomy" id="4097"/>
    <lineage>
        <taxon>Eukaryota</taxon>
        <taxon>Viridiplantae</taxon>
        <taxon>Streptophyta</taxon>
        <taxon>Embryophyta</taxon>
        <taxon>Tracheophyta</taxon>
        <taxon>Spermatophyta</taxon>
        <taxon>Magnoliopsida</taxon>
        <taxon>eudicotyledons</taxon>
        <taxon>Gunneridae</taxon>
        <taxon>Pentapetalae</taxon>
        <taxon>asterids</taxon>
        <taxon>lamiids</taxon>
        <taxon>Solanales</taxon>
        <taxon>Solanaceae</taxon>
        <taxon>Nicotianoideae</taxon>
        <taxon>Nicotianeae</taxon>
        <taxon>Nicotiana</taxon>
    </lineage>
</organism>
<dbReference type="Pfam" id="PF13325">
    <property type="entry name" value="MCRS_N"/>
    <property type="match status" value="1"/>
</dbReference>
<dbReference type="InterPro" id="IPR008984">
    <property type="entry name" value="SMAD_FHA_dom_sf"/>
</dbReference>
<protein>
    <submittedName>
        <fullName evidence="4">Uncharacterized protein LOC107802610</fullName>
    </submittedName>
</protein>
<keyword evidence="3" id="KW-1185">Reference proteome</keyword>
<gene>
    <name evidence="4" type="primary">LOC107802610</name>
</gene>
<dbReference type="GO" id="GO:0002151">
    <property type="term" value="F:G-quadruplex RNA binding"/>
    <property type="evidence" value="ECO:0007669"/>
    <property type="project" value="InterPro"/>
</dbReference>
<dbReference type="InterPro" id="IPR000253">
    <property type="entry name" value="FHA_dom"/>
</dbReference>
<dbReference type="CDD" id="cd22687">
    <property type="entry name" value="FHA_MCRS1"/>
    <property type="match status" value="1"/>
</dbReference>
<dbReference type="OrthoDB" id="10262769at2759"/>
<dbReference type="PROSITE" id="PS50006">
    <property type="entry name" value="FHA_DOMAIN"/>
    <property type="match status" value="1"/>
</dbReference>
<dbReference type="GO" id="GO:0071339">
    <property type="term" value="C:MLL1 complex"/>
    <property type="evidence" value="ECO:0007669"/>
    <property type="project" value="InterPro"/>
</dbReference>
<dbReference type="Gene3D" id="2.60.200.20">
    <property type="match status" value="1"/>
</dbReference>
<dbReference type="SMR" id="A0A1S4AY70"/>
<dbReference type="PaxDb" id="4097-A0A1S4AY70"/>
<sequence>MEMASAAPVPVSWIPEDDLLLKNAVEAGASLEALARGAVRFSRRFTLQELQDRWRSLLYDSDVAAPASARMVELELSGINPLSKFNKSDNFKGSKDVVGKRKVDSIRKQYYTMRKKFRSEFFNSTDLGFLDEPNLHECNGHGTDFRQHVRIDAQSRDGNCMLGNCISDDLGLQESDLDILRNAFPEALGDMPVTSAIANSRIAYNSRCSISVDNNSPDGILRESRFLEEFSASSLREEMRNSFQPDMEDREIHDALKDNSIDFEKCSGVKRPCLSQLSPERKIFGSPEGKQLSTFHSRSDNHQNICRGPCGFGSRQHSHSPESGAMMGVRTGSTDFIDSSATSDGEFTDLPDSLLNLSNEDDILLMEVDGKDSPDNLSKANLKLLPDSPSDIPAGGSDDHESEVVNDSNANVAVPDDFNPLGSEVNTSSLLSQDVRADCEVNLSSESSLNPDIRQLTDGNMHCTLNTEDTEIPCNDDIFLLIHPSTSFASTATQTIGQSSMDLSSASNKNEQRVNSFTRGKDSVKSFAWTNKVAPNIFGETRPVQPSVDSTARVKVSGTTALPALPGDGKKGAGVAGQSRSLPANAEVSKDDVREEDIVRVRGVGDTSATFIKMPQFGESSSVRAAAIESAINPSTSELEEPQSDDDVPYFSDVEALILDMDLDPQDQDPYTTRQEPKYQAEDFKRTTIRLEQCARSCSRREMTPRGAFAILYGRHLRHYIRKTEVILGRSTEDVEVDIDLRKEGRANKISRRQASIKMESDGSFCLKNLGRCSIAVNGKSVDTGQYLTLSSSSVIEIREMTFMFEMNRKYVKQYIHSINQNKGRLGKFEWSPERKPRRTPL</sequence>
<reference evidence="4" key="2">
    <citation type="submission" date="2025-08" db="UniProtKB">
        <authorList>
            <consortium name="RefSeq"/>
        </authorList>
    </citation>
    <scope>IDENTIFICATION</scope>
    <source>
        <tissue evidence="4">Leaf</tissue>
    </source>
</reference>
<dbReference type="AlphaFoldDB" id="A0A1S4AY70"/>
<dbReference type="GO" id="GO:0045944">
    <property type="term" value="P:positive regulation of transcription by RNA polymerase II"/>
    <property type="evidence" value="ECO:0000318"/>
    <property type="project" value="GO_Central"/>
</dbReference>
<dbReference type="Proteomes" id="UP000790787">
    <property type="component" value="Chromosome 17"/>
</dbReference>
<dbReference type="Pfam" id="PF00498">
    <property type="entry name" value="FHA"/>
    <property type="match status" value="1"/>
</dbReference>
<dbReference type="RefSeq" id="XP_016481627.1">
    <property type="nucleotide sequence ID" value="XM_016626141.2"/>
</dbReference>
<feature type="domain" description="FHA" evidence="2">
    <location>
        <begin position="726"/>
        <end position="782"/>
    </location>
</feature>
<dbReference type="PANTHER" id="PTHR13233">
    <property type="entry name" value="MICROSPHERULE PROTEIN 1"/>
    <property type="match status" value="1"/>
</dbReference>
<dbReference type="InterPro" id="IPR025999">
    <property type="entry name" value="MCRS_N"/>
</dbReference>
<dbReference type="GO" id="GO:0031011">
    <property type="term" value="C:Ino80 complex"/>
    <property type="evidence" value="ECO:0007669"/>
    <property type="project" value="InterPro"/>
</dbReference>
<dbReference type="RefSeq" id="XP_016481627.1">
    <property type="nucleotide sequence ID" value="XM_016626141.1"/>
</dbReference>
<dbReference type="PANTHER" id="PTHR13233:SF18">
    <property type="entry name" value="FHA DOMAIN-CONTAINING PROTEIN"/>
    <property type="match status" value="1"/>
</dbReference>
<accession>A0A1S4AY70</accession>
<dbReference type="GO" id="GO:0044545">
    <property type="term" value="C:NSL complex"/>
    <property type="evidence" value="ECO:0000318"/>
    <property type="project" value="GO_Central"/>
</dbReference>
<dbReference type="STRING" id="4097.A0A1S4AY70"/>
<dbReference type="SMART" id="SM00240">
    <property type="entry name" value="FHA"/>
    <property type="match status" value="1"/>
</dbReference>
<evidence type="ECO:0000313" key="3">
    <source>
        <dbReference type="Proteomes" id="UP000790787"/>
    </source>
</evidence>
<feature type="region of interest" description="Disordered" evidence="1">
    <location>
        <begin position="377"/>
        <end position="403"/>
    </location>
</feature>
<feature type="region of interest" description="Disordered" evidence="1">
    <location>
        <begin position="559"/>
        <end position="589"/>
    </location>
</feature>
<dbReference type="GeneID" id="107802610"/>
<evidence type="ECO:0000313" key="4">
    <source>
        <dbReference type="RefSeq" id="XP_016481627.1"/>
    </source>
</evidence>
<reference evidence="3" key="1">
    <citation type="journal article" date="2014" name="Nat. Commun.">
        <title>The tobacco genome sequence and its comparison with those of tomato and potato.</title>
        <authorList>
            <person name="Sierro N."/>
            <person name="Battey J.N."/>
            <person name="Ouadi S."/>
            <person name="Bakaher N."/>
            <person name="Bovet L."/>
            <person name="Willig A."/>
            <person name="Goepfert S."/>
            <person name="Peitsch M.C."/>
            <person name="Ivanov N.V."/>
        </authorList>
    </citation>
    <scope>NUCLEOTIDE SEQUENCE [LARGE SCALE GENOMIC DNA]</scope>
</reference>
<dbReference type="OMA" id="ASAPPWI"/>
<evidence type="ECO:0000256" key="1">
    <source>
        <dbReference type="SAM" id="MobiDB-lite"/>
    </source>
</evidence>
<dbReference type="InterPro" id="IPR037912">
    <property type="entry name" value="MCRS1"/>
</dbReference>
<dbReference type="SUPFAM" id="SSF49879">
    <property type="entry name" value="SMAD/FHA domain"/>
    <property type="match status" value="1"/>
</dbReference>